<name>A0A6P5TXY3_PRUAV</name>
<evidence type="ECO:0000313" key="2">
    <source>
        <dbReference type="RefSeq" id="XP_021832638.1"/>
    </source>
</evidence>
<dbReference type="InterPro" id="IPR010719">
    <property type="entry name" value="MnmM_MeTrfase"/>
</dbReference>
<dbReference type="GeneID" id="110772510"/>
<dbReference type="PANTHER" id="PTHR35276:SF1">
    <property type="entry name" value="TRNA (MNM(5)S(2)U34)-METHYLTRANSFERASE, CHLOROPLASTIC"/>
    <property type="match status" value="1"/>
</dbReference>
<evidence type="ECO:0000313" key="1">
    <source>
        <dbReference type="Proteomes" id="UP000515124"/>
    </source>
</evidence>
<proteinExistence type="predicted"/>
<gene>
    <name evidence="2" type="primary">LOC110772510</name>
</gene>
<protein>
    <submittedName>
        <fullName evidence="2">Uncharacterized protein LOC110772510</fullName>
    </submittedName>
</protein>
<dbReference type="PANTHER" id="PTHR35276">
    <property type="entry name" value="S-ADENOSYL-L-METHIONINE-DEPENDENT METHYLTRANSFERASES SUPERFAMILY PROTEIN"/>
    <property type="match status" value="1"/>
</dbReference>
<dbReference type="Pfam" id="PF06962">
    <property type="entry name" value="rRNA_methylase"/>
    <property type="match status" value="1"/>
</dbReference>
<dbReference type="InterPro" id="IPR029063">
    <property type="entry name" value="SAM-dependent_MTases_sf"/>
</dbReference>
<organism evidence="1 2">
    <name type="scientific">Prunus avium</name>
    <name type="common">Cherry</name>
    <name type="synonym">Cerasus avium</name>
    <dbReference type="NCBI Taxonomy" id="42229"/>
    <lineage>
        <taxon>Eukaryota</taxon>
        <taxon>Viridiplantae</taxon>
        <taxon>Streptophyta</taxon>
        <taxon>Embryophyta</taxon>
        <taxon>Tracheophyta</taxon>
        <taxon>Spermatophyta</taxon>
        <taxon>Magnoliopsida</taxon>
        <taxon>eudicotyledons</taxon>
        <taxon>Gunneridae</taxon>
        <taxon>Pentapetalae</taxon>
        <taxon>rosids</taxon>
        <taxon>fabids</taxon>
        <taxon>Rosales</taxon>
        <taxon>Rosaceae</taxon>
        <taxon>Amygdaloideae</taxon>
        <taxon>Amygdaleae</taxon>
        <taxon>Prunus</taxon>
    </lineage>
</organism>
<dbReference type="SUPFAM" id="SSF53335">
    <property type="entry name" value="S-adenosyl-L-methionine-dependent methyltransferases"/>
    <property type="match status" value="1"/>
</dbReference>
<dbReference type="Gene3D" id="3.40.50.150">
    <property type="entry name" value="Vaccinia Virus protein VP39"/>
    <property type="match status" value="1"/>
</dbReference>
<dbReference type="KEGG" id="pavi:110772510"/>
<dbReference type="AlphaFoldDB" id="A0A6P5TXY3"/>
<sequence>MLALPLRLGAHWPAIQKPLISSTRWFVFPYPRNVSLNGNSPRDHFDRNVSRTPANSTSLTGKTNDFVSVSLPKDSPLFGLEDLLVSFILGKKRATEVSHLVWKSVVRKGDTVIDATCGNGHDTLAMLKMVADESCKGSVYGLDVQEAALQKTSSLLEESVSPSEKEPIKLFSKCHSKMDEVLPKDTSVRLVAFNLGYLPGGDKTIITQSETTLKALEVAKSIMVPGGLISLVVYVGHPGGWEELKTIRDFISKLSVEKWICYEFQTVDRSWSPILIFLFKNC</sequence>
<dbReference type="RefSeq" id="XP_021832638.1">
    <property type="nucleotide sequence ID" value="XM_021976946.1"/>
</dbReference>
<dbReference type="Proteomes" id="UP000515124">
    <property type="component" value="Unplaced"/>
</dbReference>
<reference evidence="2" key="1">
    <citation type="submission" date="2025-08" db="UniProtKB">
        <authorList>
            <consortium name="RefSeq"/>
        </authorList>
    </citation>
    <scope>IDENTIFICATION</scope>
</reference>
<accession>A0A6P5TXY3</accession>
<keyword evidence="1" id="KW-1185">Reference proteome</keyword>